<accession>A0A8J3FRZ7</accession>
<dbReference type="InterPro" id="IPR036291">
    <property type="entry name" value="NAD(P)-bd_dom_sf"/>
</dbReference>
<organism evidence="3 4">
    <name type="scientific">Mangrovihabitans endophyticus</name>
    <dbReference type="NCBI Taxonomy" id="1751298"/>
    <lineage>
        <taxon>Bacteria</taxon>
        <taxon>Bacillati</taxon>
        <taxon>Actinomycetota</taxon>
        <taxon>Actinomycetes</taxon>
        <taxon>Micromonosporales</taxon>
        <taxon>Micromonosporaceae</taxon>
        <taxon>Mangrovihabitans</taxon>
    </lineage>
</organism>
<reference evidence="3" key="1">
    <citation type="journal article" date="2014" name="Int. J. Syst. Evol. Microbiol.">
        <title>Complete genome sequence of Corynebacterium casei LMG S-19264T (=DSM 44701T), isolated from a smear-ripened cheese.</title>
        <authorList>
            <consortium name="US DOE Joint Genome Institute (JGI-PGF)"/>
            <person name="Walter F."/>
            <person name="Albersmeier A."/>
            <person name="Kalinowski J."/>
            <person name="Ruckert C."/>
        </authorList>
    </citation>
    <scope>NUCLEOTIDE SEQUENCE</scope>
    <source>
        <strain evidence="3">CGMCC 4.7299</strain>
    </source>
</reference>
<dbReference type="CDD" id="cd05289">
    <property type="entry name" value="MDR_like_2"/>
    <property type="match status" value="1"/>
</dbReference>
<comment type="caution">
    <text evidence="3">The sequence shown here is derived from an EMBL/GenBank/DDBJ whole genome shotgun (WGS) entry which is preliminary data.</text>
</comment>
<dbReference type="AlphaFoldDB" id="A0A8J3FRZ7"/>
<evidence type="ECO:0000313" key="3">
    <source>
        <dbReference type="EMBL" id="GGL13484.1"/>
    </source>
</evidence>
<feature type="domain" description="Enoyl reductase (ER)" evidence="2">
    <location>
        <begin position="11"/>
        <end position="305"/>
    </location>
</feature>
<evidence type="ECO:0000256" key="1">
    <source>
        <dbReference type="ARBA" id="ARBA00022857"/>
    </source>
</evidence>
<reference evidence="3" key="2">
    <citation type="submission" date="2020-09" db="EMBL/GenBank/DDBJ databases">
        <authorList>
            <person name="Sun Q."/>
            <person name="Zhou Y."/>
        </authorList>
    </citation>
    <scope>NUCLEOTIDE SEQUENCE</scope>
    <source>
        <strain evidence="3">CGMCC 4.7299</strain>
    </source>
</reference>
<protein>
    <submittedName>
        <fullName evidence="3">NADPH:quinone reductase</fullName>
    </submittedName>
</protein>
<name>A0A8J3FRZ7_9ACTN</name>
<dbReference type="SMART" id="SM00829">
    <property type="entry name" value="PKS_ER"/>
    <property type="match status" value="1"/>
</dbReference>
<gene>
    <name evidence="3" type="ORF">GCM10012284_55280</name>
</gene>
<dbReference type="InterPro" id="IPR020843">
    <property type="entry name" value="ER"/>
</dbReference>
<dbReference type="Pfam" id="PF13602">
    <property type="entry name" value="ADH_zinc_N_2"/>
    <property type="match status" value="1"/>
</dbReference>
<dbReference type="InterPro" id="IPR013154">
    <property type="entry name" value="ADH-like_N"/>
</dbReference>
<dbReference type="SUPFAM" id="SSF51735">
    <property type="entry name" value="NAD(P)-binding Rossmann-fold domains"/>
    <property type="match status" value="1"/>
</dbReference>
<dbReference type="InterPro" id="IPR011032">
    <property type="entry name" value="GroES-like_sf"/>
</dbReference>
<dbReference type="EMBL" id="BMMX01000041">
    <property type="protein sequence ID" value="GGL13484.1"/>
    <property type="molecule type" value="Genomic_DNA"/>
</dbReference>
<keyword evidence="4" id="KW-1185">Reference proteome</keyword>
<evidence type="ECO:0000313" key="4">
    <source>
        <dbReference type="Proteomes" id="UP000656042"/>
    </source>
</evidence>
<dbReference type="RefSeq" id="WP_189082250.1">
    <property type="nucleotide sequence ID" value="NZ_BMMX01000041.1"/>
</dbReference>
<dbReference type="Proteomes" id="UP000656042">
    <property type="component" value="Unassembled WGS sequence"/>
</dbReference>
<dbReference type="PANTHER" id="PTHR44154:SF1">
    <property type="entry name" value="QUINONE OXIDOREDUCTASE"/>
    <property type="match status" value="1"/>
</dbReference>
<proteinExistence type="predicted"/>
<dbReference type="GO" id="GO:0016491">
    <property type="term" value="F:oxidoreductase activity"/>
    <property type="evidence" value="ECO:0007669"/>
    <property type="project" value="InterPro"/>
</dbReference>
<dbReference type="Pfam" id="PF08240">
    <property type="entry name" value="ADH_N"/>
    <property type="match status" value="1"/>
</dbReference>
<dbReference type="InterPro" id="IPR051603">
    <property type="entry name" value="Zinc-ADH_QOR/CCCR"/>
</dbReference>
<dbReference type="Gene3D" id="3.40.50.720">
    <property type="entry name" value="NAD(P)-binding Rossmann-like Domain"/>
    <property type="match status" value="1"/>
</dbReference>
<dbReference type="Gene3D" id="3.90.180.10">
    <property type="entry name" value="Medium-chain alcohol dehydrogenases, catalytic domain"/>
    <property type="match status" value="1"/>
</dbReference>
<dbReference type="PANTHER" id="PTHR44154">
    <property type="entry name" value="QUINONE OXIDOREDUCTASE"/>
    <property type="match status" value="1"/>
</dbReference>
<dbReference type="SUPFAM" id="SSF50129">
    <property type="entry name" value="GroES-like"/>
    <property type="match status" value="1"/>
</dbReference>
<evidence type="ECO:0000259" key="2">
    <source>
        <dbReference type="SMART" id="SM00829"/>
    </source>
</evidence>
<keyword evidence="1" id="KW-0521">NADP</keyword>
<sequence>MTRAVRFDQYGDVDVLHVVDVPRPDDPSSGQVVVEVVAAGINPGEIAIRSGAMHERFPATFPSGQGSDFAGRVAAVGDGVTGVRPGDEVVGWSDKRSAQAEFVTADAGHVTPKPLTLDWIRAGGLFVAGVTAYAAVRAVALKPGETVAVSGAAGGVGSLAVQLARETGADVIGIAGEANERWLRAVGVTPVSYGDGLEDRLRAAAPDGVNAFIDTFGGGYVERALKLGVAADRIDTIIDFAAVQKFGVKGEGSAAASSAEVLAHMADLVAWGRVVMPVSAVYPLGRVREAYTELALRHTHGKIVLATGLPDAAGRQAAHG</sequence>